<feature type="transmembrane region" description="Helical" evidence="1">
    <location>
        <begin position="222"/>
        <end position="245"/>
    </location>
</feature>
<dbReference type="EMBL" id="CP097508">
    <property type="protein sequence ID" value="URE11429.1"/>
    <property type="molecule type" value="Genomic_DNA"/>
</dbReference>
<feature type="transmembrane region" description="Helical" evidence="1">
    <location>
        <begin position="265"/>
        <end position="288"/>
    </location>
</feature>
<dbReference type="PANTHER" id="PTHR33133">
    <property type="entry name" value="OS08G0107100 PROTEIN-RELATED"/>
    <property type="match status" value="1"/>
</dbReference>
<accession>A0A9E7GA54</accession>
<keyword evidence="3" id="KW-1185">Reference proteome</keyword>
<feature type="transmembrane region" description="Helical" evidence="1">
    <location>
        <begin position="174"/>
        <end position="201"/>
    </location>
</feature>
<evidence type="ECO:0000256" key="1">
    <source>
        <dbReference type="SAM" id="Phobius"/>
    </source>
</evidence>
<protein>
    <submittedName>
        <fullName evidence="2">Uncharacterized protein</fullName>
    </submittedName>
</protein>
<sequence length="327" mass="34908">MARAVTLAWPDMLAGVISESRRVVAAHTRHFLALSVLFLLPLSSLLVAAPSILFPSAAAAISSSPSPALLRFHHHRRPSAPGVVALYSSAALLLLLSASAAVSSSVHRGFYGRPVKLLPALRSLPAPLSRLLLTLAAALLPLTALALLLASLLILSLEALAALRLPPSFCPFAYFLFVAVAILSLIILQLNWSLAGVIATLESCWGFAPLRRSVDLIKGMRLASLCLHLFFATAIGLTLSGFSLVKLGRPEGGWREVVPVVARTVFGSGITAVLLLCWMVTGAVLYMYCKALHGELAGEIAEEFSSEYVFLPFDEHNVPHVVSVIHQ</sequence>
<gene>
    <name evidence="2" type="ORF">MUK42_29394</name>
</gene>
<evidence type="ECO:0000313" key="2">
    <source>
        <dbReference type="EMBL" id="URE11429.1"/>
    </source>
</evidence>
<organism evidence="2 3">
    <name type="scientific">Musa troglodytarum</name>
    <name type="common">fe'i banana</name>
    <dbReference type="NCBI Taxonomy" id="320322"/>
    <lineage>
        <taxon>Eukaryota</taxon>
        <taxon>Viridiplantae</taxon>
        <taxon>Streptophyta</taxon>
        <taxon>Embryophyta</taxon>
        <taxon>Tracheophyta</taxon>
        <taxon>Spermatophyta</taxon>
        <taxon>Magnoliopsida</taxon>
        <taxon>Liliopsida</taxon>
        <taxon>Zingiberales</taxon>
        <taxon>Musaceae</taxon>
        <taxon>Musa</taxon>
    </lineage>
</organism>
<name>A0A9E7GA54_9LILI</name>
<dbReference type="Proteomes" id="UP001055439">
    <property type="component" value="Chromosome 6"/>
</dbReference>
<keyword evidence="1" id="KW-1133">Transmembrane helix</keyword>
<dbReference type="AlphaFoldDB" id="A0A9E7GA54"/>
<evidence type="ECO:0000313" key="3">
    <source>
        <dbReference type="Proteomes" id="UP001055439"/>
    </source>
</evidence>
<dbReference type="OrthoDB" id="1934322at2759"/>
<keyword evidence="1" id="KW-0812">Transmembrane</keyword>
<dbReference type="PANTHER" id="PTHR33133:SF7">
    <property type="entry name" value="F26K24.10 PROTEIN-RELATED"/>
    <property type="match status" value="1"/>
</dbReference>
<proteinExistence type="predicted"/>
<keyword evidence="1" id="KW-0472">Membrane</keyword>
<reference evidence="2" key="1">
    <citation type="submission" date="2022-05" db="EMBL/GenBank/DDBJ databases">
        <title>The Musa troglodytarum L. genome provides insights into the mechanism of non-climacteric behaviour and enrichment of carotenoids.</title>
        <authorList>
            <person name="Wang J."/>
        </authorList>
    </citation>
    <scope>NUCLEOTIDE SEQUENCE</scope>
    <source>
        <tissue evidence="2">Leaf</tissue>
    </source>
</reference>
<feature type="transmembrane region" description="Helical" evidence="1">
    <location>
        <begin position="131"/>
        <end position="154"/>
    </location>
</feature>
<feature type="transmembrane region" description="Helical" evidence="1">
    <location>
        <begin position="84"/>
        <end position="110"/>
    </location>
</feature>